<accession>A0A8X8Y938</accession>
<reference evidence="6" key="1">
    <citation type="submission" date="2018-01" db="EMBL/GenBank/DDBJ databases">
        <authorList>
            <person name="Mao J.F."/>
        </authorList>
    </citation>
    <scope>NUCLEOTIDE SEQUENCE</scope>
    <source>
        <strain evidence="6">Huo1</strain>
        <tissue evidence="6">Leaf</tissue>
    </source>
</reference>
<evidence type="ECO:0000259" key="4">
    <source>
        <dbReference type="Pfam" id="PF00082"/>
    </source>
</evidence>
<dbReference type="Pfam" id="PF05922">
    <property type="entry name" value="Inhibitor_I9"/>
    <property type="match status" value="1"/>
</dbReference>
<dbReference type="GO" id="GO:0004252">
    <property type="term" value="F:serine-type endopeptidase activity"/>
    <property type="evidence" value="ECO:0007669"/>
    <property type="project" value="InterPro"/>
</dbReference>
<comment type="similarity">
    <text evidence="1 3">Belongs to the peptidase S8 family.</text>
</comment>
<dbReference type="AlphaFoldDB" id="A0A8X8Y938"/>
<feature type="domain" description="Peptidase S8/S53" evidence="4">
    <location>
        <begin position="108"/>
        <end position="262"/>
    </location>
</feature>
<sequence length="337" mass="36047">MLNQLKLEAPDDAHVTSESEDLESWYRSFLPATTASSSEDEARLIYSYRHVFKGFAARLSPDHVKEMEKKKGFISAQPQKLMSVQTTHSPNFLGLNRNIGLWKDSNYGKCVIIGVVDNGVIPEHPSFSDEGMPPPPARWKGMARVNLFGNANDTAAGVAPLAHLAIYKVLLNNSGTNVDILAGMDAAIEDGVDVMSISINLQIQVANLYEDALAIGAFSAMEKGIFVSCSGGNNGPLPLSVGNVVPWVLTVGASTMDRKLSAKAMLGNNQQLEGESAFQPTDFTQKQFPLVYTPSCFNNSLSGSDIRGKIVVCELGRLTETQTGAATVSSAAAGGFS</sequence>
<dbReference type="Gene3D" id="3.30.70.80">
    <property type="entry name" value="Peptidase S8 propeptide/proteinase inhibitor I9"/>
    <property type="match status" value="1"/>
</dbReference>
<dbReference type="Gene3D" id="3.40.50.200">
    <property type="entry name" value="Peptidase S8/S53 domain"/>
    <property type="match status" value="2"/>
</dbReference>
<dbReference type="SUPFAM" id="SSF52743">
    <property type="entry name" value="Subtilisin-like"/>
    <property type="match status" value="1"/>
</dbReference>
<dbReference type="Proteomes" id="UP000298416">
    <property type="component" value="Unassembled WGS sequence"/>
</dbReference>
<evidence type="ECO:0000256" key="3">
    <source>
        <dbReference type="PROSITE-ProRule" id="PRU01240"/>
    </source>
</evidence>
<dbReference type="Pfam" id="PF00082">
    <property type="entry name" value="Peptidase_S8"/>
    <property type="match status" value="1"/>
</dbReference>
<comment type="caution">
    <text evidence="3">Lacks conserved residue(s) required for the propagation of feature annotation.</text>
</comment>
<dbReference type="InterPro" id="IPR045051">
    <property type="entry name" value="SBT"/>
</dbReference>
<dbReference type="InterPro" id="IPR000209">
    <property type="entry name" value="Peptidase_S8/S53_dom"/>
</dbReference>
<keyword evidence="2" id="KW-0732">Signal</keyword>
<dbReference type="Gene3D" id="3.50.30.30">
    <property type="match status" value="1"/>
</dbReference>
<organism evidence="6">
    <name type="scientific">Salvia splendens</name>
    <name type="common">Scarlet sage</name>
    <dbReference type="NCBI Taxonomy" id="180675"/>
    <lineage>
        <taxon>Eukaryota</taxon>
        <taxon>Viridiplantae</taxon>
        <taxon>Streptophyta</taxon>
        <taxon>Embryophyta</taxon>
        <taxon>Tracheophyta</taxon>
        <taxon>Spermatophyta</taxon>
        <taxon>Magnoliopsida</taxon>
        <taxon>eudicotyledons</taxon>
        <taxon>Gunneridae</taxon>
        <taxon>Pentapetalae</taxon>
        <taxon>asterids</taxon>
        <taxon>lamiids</taxon>
        <taxon>Lamiales</taxon>
        <taxon>Lamiaceae</taxon>
        <taxon>Nepetoideae</taxon>
        <taxon>Mentheae</taxon>
        <taxon>Salviinae</taxon>
        <taxon>Salvia</taxon>
        <taxon>Salvia subgen. Calosphace</taxon>
        <taxon>core Calosphace</taxon>
    </lineage>
</organism>
<protein>
    <submittedName>
        <fullName evidence="6">Uncharacterized protein</fullName>
    </submittedName>
</protein>
<dbReference type="CDD" id="cd02120">
    <property type="entry name" value="PA_subtilisin_like"/>
    <property type="match status" value="1"/>
</dbReference>
<evidence type="ECO:0000256" key="2">
    <source>
        <dbReference type="ARBA" id="ARBA00022729"/>
    </source>
</evidence>
<dbReference type="PANTHER" id="PTHR10795">
    <property type="entry name" value="PROPROTEIN CONVERTASE SUBTILISIN/KEXIN"/>
    <property type="match status" value="1"/>
</dbReference>
<evidence type="ECO:0000256" key="1">
    <source>
        <dbReference type="ARBA" id="ARBA00011073"/>
    </source>
</evidence>
<keyword evidence="7" id="KW-1185">Reference proteome</keyword>
<proteinExistence type="inferred from homology"/>
<evidence type="ECO:0000259" key="5">
    <source>
        <dbReference type="Pfam" id="PF05922"/>
    </source>
</evidence>
<dbReference type="PROSITE" id="PS51892">
    <property type="entry name" value="SUBTILASE"/>
    <property type="match status" value="1"/>
</dbReference>
<name>A0A8X8Y938_SALSN</name>
<gene>
    <name evidence="6" type="ORF">SASPL_112612</name>
</gene>
<evidence type="ECO:0000313" key="7">
    <source>
        <dbReference type="Proteomes" id="UP000298416"/>
    </source>
</evidence>
<feature type="domain" description="Inhibitor I9" evidence="5">
    <location>
        <begin position="13"/>
        <end position="82"/>
    </location>
</feature>
<dbReference type="InterPro" id="IPR037045">
    <property type="entry name" value="S8pro/Inhibitor_I9_sf"/>
</dbReference>
<reference evidence="6" key="2">
    <citation type="submission" date="2020-08" db="EMBL/GenBank/DDBJ databases">
        <title>Plant Genome Project.</title>
        <authorList>
            <person name="Zhang R.-G."/>
        </authorList>
    </citation>
    <scope>NUCLEOTIDE SEQUENCE</scope>
    <source>
        <strain evidence="6">Huo1</strain>
        <tissue evidence="6">Leaf</tissue>
    </source>
</reference>
<dbReference type="EMBL" id="PNBA02000004">
    <property type="protein sequence ID" value="KAG6428361.1"/>
    <property type="molecule type" value="Genomic_DNA"/>
</dbReference>
<dbReference type="InterPro" id="IPR010259">
    <property type="entry name" value="S8pro/Inhibitor_I9"/>
</dbReference>
<dbReference type="GO" id="GO:0006508">
    <property type="term" value="P:proteolysis"/>
    <property type="evidence" value="ECO:0007669"/>
    <property type="project" value="InterPro"/>
</dbReference>
<dbReference type="InterPro" id="IPR036852">
    <property type="entry name" value="Peptidase_S8/S53_dom_sf"/>
</dbReference>
<evidence type="ECO:0000313" key="6">
    <source>
        <dbReference type="EMBL" id="KAG6428361.1"/>
    </source>
</evidence>
<comment type="caution">
    <text evidence="6">The sequence shown here is derived from an EMBL/GenBank/DDBJ whole genome shotgun (WGS) entry which is preliminary data.</text>
</comment>